<proteinExistence type="predicted"/>
<accession>A0AAN6XFA5</accession>
<evidence type="ECO:0000313" key="2">
    <source>
        <dbReference type="Proteomes" id="UP001303160"/>
    </source>
</evidence>
<reference evidence="1" key="1">
    <citation type="journal article" date="2023" name="Mol. Phylogenet. Evol.">
        <title>Genome-scale phylogeny and comparative genomics of the fungal order Sordariales.</title>
        <authorList>
            <person name="Hensen N."/>
            <person name="Bonometti L."/>
            <person name="Westerberg I."/>
            <person name="Brannstrom I.O."/>
            <person name="Guillou S."/>
            <person name="Cros-Aarteil S."/>
            <person name="Calhoun S."/>
            <person name="Haridas S."/>
            <person name="Kuo A."/>
            <person name="Mondo S."/>
            <person name="Pangilinan J."/>
            <person name="Riley R."/>
            <person name="LaButti K."/>
            <person name="Andreopoulos B."/>
            <person name="Lipzen A."/>
            <person name="Chen C."/>
            <person name="Yan M."/>
            <person name="Daum C."/>
            <person name="Ng V."/>
            <person name="Clum A."/>
            <person name="Steindorff A."/>
            <person name="Ohm R.A."/>
            <person name="Martin F."/>
            <person name="Silar P."/>
            <person name="Natvig D.O."/>
            <person name="Lalanne C."/>
            <person name="Gautier V."/>
            <person name="Ament-Velasquez S.L."/>
            <person name="Kruys A."/>
            <person name="Hutchinson M.I."/>
            <person name="Powell A.J."/>
            <person name="Barry K."/>
            <person name="Miller A.N."/>
            <person name="Grigoriev I.V."/>
            <person name="Debuchy R."/>
            <person name="Gladieux P."/>
            <person name="Hiltunen Thoren M."/>
            <person name="Johannesson H."/>
        </authorList>
    </citation>
    <scope>NUCLEOTIDE SEQUENCE</scope>
    <source>
        <strain evidence="1">CBS 315.58</strain>
    </source>
</reference>
<reference evidence="1" key="2">
    <citation type="submission" date="2023-05" db="EMBL/GenBank/DDBJ databases">
        <authorList>
            <consortium name="Lawrence Berkeley National Laboratory"/>
            <person name="Steindorff A."/>
            <person name="Hensen N."/>
            <person name="Bonometti L."/>
            <person name="Westerberg I."/>
            <person name="Brannstrom I.O."/>
            <person name="Guillou S."/>
            <person name="Cros-Aarteil S."/>
            <person name="Calhoun S."/>
            <person name="Haridas S."/>
            <person name="Kuo A."/>
            <person name="Mondo S."/>
            <person name="Pangilinan J."/>
            <person name="Riley R."/>
            <person name="Labutti K."/>
            <person name="Andreopoulos B."/>
            <person name="Lipzen A."/>
            <person name="Chen C."/>
            <person name="Yanf M."/>
            <person name="Daum C."/>
            <person name="Ng V."/>
            <person name="Clum A."/>
            <person name="Ohm R."/>
            <person name="Martin F."/>
            <person name="Silar P."/>
            <person name="Natvig D."/>
            <person name="Lalanne C."/>
            <person name="Gautier V."/>
            <person name="Ament-Velasquez S.L."/>
            <person name="Kruys A."/>
            <person name="Hutchinson M.I."/>
            <person name="Powell A.J."/>
            <person name="Barry K."/>
            <person name="Miller A.N."/>
            <person name="Grigoriev I.V."/>
            <person name="Debuchy R."/>
            <person name="Gladieux P."/>
            <person name="Thoren M.H."/>
            <person name="Johannesson H."/>
        </authorList>
    </citation>
    <scope>NUCLEOTIDE SEQUENCE</scope>
    <source>
        <strain evidence="1">CBS 315.58</strain>
    </source>
</reference>
<dbReference type="AlphaFoldDB" id="A0AAN6XFA5"/>
<protein>
    <submittedName>
        <fullName evidence="1">Uncharacterized protein</fullName>
    </submittedName>
</protein>
<keyword evidence="2" id="KW-1185">Reference proteome</keyword>
<organism evidence="1 2">
    <name type="scientific">Triangularia verruculosa</name>
    <dbReference type="NCBI Taxonomy" id="2587418"/>
    <lineage>
        <taxon>Eukaryota</taxon>
        <taxon>Fungi</taxon>
        <taxon>Dikarya</taxon>
        <taxon>Ascomycota</taxon>
        <taxon>Pezizomycotina</taxon>
        <taxon>Sordariomycetes</taxon>
        <taxon>Sordariomycetidae</taxon>
        <taxon>Sordariales</taxon>
        <taxon>Podosporaceae</taxon>
        <taxon>Triangularia</taxon>
    </lineage>
</organism>
<dbReference type="Proteomes" id="UP001303160">
    <property type="component" value="Unassembled WGS sequence"/>
</dbReference>
<name>A0AAN6XFA5_9PEZI</name>
<sequence length="262" mass="28668">MGEIEGMCTVGEHINCPCVQCPDKEDLFCDVEECSGFDGQCTKPGWAECACSYRTCPGDIEGGDGPPKCEDADKYCICEPYDGPEPLLHGASESDINKTIANFKSLPEFTEDSWPLDTTLNVTNSSCSLISPAVLRVGRWEPDGGNGTGLDTFYRSFCEENHGKLIGQALVDGRLSSLALIDDISNNRTPVWFSIRPWDDRKASHKCDAVQGFDDFTLNSAECISAFEFAASKCDPDNAYTKGGSMPGYCLVYEILPQETYH</sequence>
<dbReference type="EMBL" id="MU863929">
    <property type="protein sequence ID" value="KAK4199653.1"/>
    <property type="molecule type" value="Genomic_DNA"/>
</dbReference>
<evidence type="ECO:0000313" key="1">
    <source>
        <dbReference type="EMBL" id="KAK4199653.1"/>
    </source>
</evidence>
<gene>
    <name evidence="1" type="ORF">QBC40DRAFT_202303</name>
</gene>
<feature type="non-terminal residue" evidence="1">
    <location>
        <position position="262"/>
    </location>
</feature>
<comment type="caution">
    <text evidence="1">The sequence shown here is derived from an EMBL/GenBank/DDBJ whole genome shotgun (WGS) entry which is preliminary data.</text>
</comment>